<dbReference type="EMBL" id="JACGWK010001349">
    <property type="protein sequence ID" value="KAL0290498.1"/>
    <property type="molecule type" value="Genomic_DNA"/>
</dbReference>
<reference evidence="1" key="2">
    <citation type="journal article" date="2024" name="Plant">
        <title>Genomic evolution and insights into agronomic trait innovations of Sesamum species.</title>
        <authorList>
            <person name="Miao H."/>
            <person name="Wang L."/>
            <person name="Qu L."/>
            <person name="Liu H."/>
            <person name="Sun Y."/>
            <person name="Le M."/>
            <person name="Wang Q."/>
            <person name="Wei S."/>
            <person name="Zheng Y."/>
            <person name="Lin W."/>
            <person name="Duan Y."/>
            <person name="Cao H."/>
            <person name="Xiong S."/>
            <person name="Wang X."/>
            <person name="Wei L."/>
            <person name="Li C."/>
            <person name="Ma Q."/>
            <person name="Ju M."/>
            <person name="Zhao R."/>
            <person name="Li G."/>
            <person name="Mu C."/>
            <person name="Tian Q."/>
            <person name="Mei H."/>
            <person name="Zhang T."/>
            <person name="Gao T."/>
            <person name="Zhang H."/>
        </authorList>
    </citation>
    <scope>NUCLEOTIDE SEQUENCE</scope>
    <source>
        <strain evidence="1">G01</strain>
    </source>
</reference>
<sequence>MLGVANVRALTLDQTAGVVAMNQLFYEQLRQSIMENINSALRGSQASGAGPSS</sequence>
<evidence type="ECO:0000313" key="1">
    <source>
        <dbReference type="EMBL" id="KAL0290498.1"/>
    </source>
</evidence>
<gene>
    <name evidence="1" type="ORF">Sangu_2571600</name>
</gene>
<reference evidence="1" key="1">
    <citation type="submission" date="2020-06" db="EMBL/GenBank/DDBJ databases">
        <authorList>
            <person name="Li T."/>
            <person name="Hu X."/>
            <person name="Zhang T."/>
            <person name="Song X."/>
            <person name="Zhang H."/>
            <person name="Dai N."/>
            <person name="Sheng W."/>
            <person name="Hou X."/>
            <person name="Wei L."/>
        </authorList>
    </citation>
    <scope>NUCLEOTIDE SEQUENCE</scope>
    <source>
        <strain evidence="1">G01</strain>
        <tissue evidence="1">Leaf</tissue>
    </source>
</reference>
<protein>
    <submittedName>
        <fullName evidence="1">Uncharacterized protein</fullName>
    </submittedName>
</protein>
<comment type="caution">
    <text evidence="1">The sequence shown here is derived from an EMBL/GenBank/DDBJ whole genome shotgun (WGS) entry which is preliminary data.</text>
</comment>
<name>A0AAW2JA97_9LAMI</name>
<dbReference type="AlphaFoldDB" id="A0AAW2JA97"/>
<proteinExistence type="predicted"/>
<accession>A0AAW2JA97</accession>
<organism evidence="1">
    <name type="scientific">Sesamum angustifolium</name>
    <dbReference type="NCBI Taxonomy" id="2727405"/>
    <lineage>
        <taxon>Eukaryota</taxon>
        <taxon>Viridiplantae</taxon>
        <taxon>Streptophyta</taxon>
        <taxon>Embryophyta</taxon>
        <taxon>Tracheophyta</taxon>
        <taxon>Spermatophyta</taxon>
        <taxon>Magnoliopsida</taxon>
        <taxon>eudicotyledons</taxon>
        <taxon>Gunneridae</taxon>
        <taxon>Pentapetalae</taxon>
        <taxon>asterids</taxon>
        <taxon>lamiids</taxon>
        <taxon>Lamiales</taxon>
        <taxon>Pedaliaceae</taxon>
        <taxon>Sesamum</taxon>
    </lineage>
</organism>